<name>A0ABZ0QTY9_9FIRM</name>
<dbReference type="Gene3D" id="3.40.30.60">
    <property type="entry name" value="FHIPEP family, domain 1"/>
    <property type="match status" value="1"/>
</dbReference>
<dbReference type="PANTHER" id="PTHR30161:SF1">
    <property type="entry name" value="FLAGELLAR BIOSYNTHESIS PROTEIN FLHA-RELATED"/>
    <property type="match status" value="1"/>
</dbReference>
<keyword evidence="7" id="KW-0813">Transport</keyword>
<comment type="function">
    <text evidence="7">Required for formation of the rod structure of the flagellar apparatus. Together with FliI and FliH, may constitute the export apparatus of flagellin.</text>
</comment>
<evidence type="ECO:0000313" key="8">
    <source>
        <dbReference type="EMBL" id="WPD19983.1"/>
    </source>
</evidence>
<feature type="transmembrane region" description="Helical" evidence="7">
    <location>
        <begin position="75"/>
        <end position="92"/>
    </location>
</feature>
<keyword evidence="9" id="KW-1185">Reference proteome</keyword>
<dbReference type="Gene3D" id="1.10.8.540">
    <property type="entry name" value="FHIPEP family, domain 3"/>
    <property type="match status" value="1"/>
</dbReference>
<dbReference type="InterPro" id="IPR042194">
    <property type="entry name" value="FHIPEP_1"/>
</dbReference>
<evidence type="ECO:0000313" key="9">
    <source>
        <dbReference type="Proteomes" id="UP001304683"/>
    </source>
</evidence>
<dbReference type="PROSITE" id="PS00994">
    <property type="entry name" value="FHIPEP"/>
    <property type="match status" value="1"/>
</dbReference>
<comment type="subcellular location">
    <subcellularLocation>
        <location evidence="1 7">Cell membrane</location>
        <topology evidence="1 7">Multi-pass membrane protein</topology>
    </subcellularLocation>
</comment>
<feature type="transmembrane region" description="Helical" evidence="7">
    <location>
        <begin position="113"/>
        <end position="139"/>
    </location>
</feature>
<feature type="transmembrane region" description="Helical" evidence="7">
    <location>
        <begin position="240"/>
        <end position="270"/>
    </location>
</feature>
<feature type="transmembrane region" description="Helical" evidence="7">
    <location>
        <begin position="290"/>
        <end position="323"/>
    </location>
</feature>
<evidence type="ECO:0000256" key="1">
    <source>
        <dbReference type="ARBA" id="ARBA00004651"/>
    </source>
</evidence>
<keyword evidence="3 7" id="KW-1003">Cell membrane</keyword>
<evidence type="ECO:0000256" key="5">
    <source>
        <dbReference type="ARBA" id="ARBA00022989"/>
    </source>
</evidence>
<dbReference type="InterPro" id="IPR042196">
    <property type="entry name" value="FHIPEP_4"/>
</dbReference>
<evidence type="ECO:0000256" key="3">
    <source>
        <dbReference type="ARBA" id="ARBA00022475"/>
    </source>
</evidence>
<evidence type="ECO:0000256" key="4">
    <source>
        <dbReference type="ARBA" id="ARBA00022692"/>
    </source>
</evidence>
<dbReference type="PRINTS" id="PR00949">
    <property type="entry name" value="TYPE3IMAPROT"/>
</dbReference>
<evidence type="ECO:0000256" key="2">
    <source>
        <dbReference type="ARBA" id="ARBA00008835"/>
    </source>
</evidence>
<dbReference type="NCBIfam" id="TIGR01398">
    <property type="entry name" value="FlhA"/>
    <property type="match status" value="1"/>
</dbReference>
<feature type="transmembrane region" description="Helical" evidence="7">
    <location>
        <begin position="208"/>
        <end position="228"/>
    </location>
</feature>
<dbReference type="Proteomes" id="UP001304683">
    <property type="component" value="Chromosome"/>
</dbReference>
<dbReference type="InterPro" id="IPR042193">
    <property type="entry name" value="FHIPEP_3"/>
</dbReference>
<dbReference type="EMBL" id="CP132508">
    <property type="protein sequence ID" value="WPD19983.1"/>
    <property type="molecule type" value="Genomic_DNA"/>
</dbReference>
<sequence>MARPLTGGRASGLATAGRWLAGSADAVVAAFVVIIVVMMVVPLPTALLDVLIAANLTFALVVLLMTMYTQEPLEIAVFPSLLLLATLFRLALNVSSTRLILLQGDAGAIIRQFGHFVVGGDLVVGLVVFLILVVIQFVVITRGAERVAEVAARFTLDALPGKQMSIDADLSAGLIDEQEARARRQRVAREADFYGAMDGASKFVKGDAIAGLVITAINLIGGVLIGVLRDGRPAAEALQTYALLTVGDGLVSQIPALLLATATGIVVTRAAGEDHLGGDLRRQVFSNPRVLGVAAIFLVLLALVPGLPKVPFFVLAAVAAAGARGLQLQARRRAEEEAARARQEAAAARSEPEPVTAAPVDPIEIELGYGLLGLADESRGGDLLARIAAIRRQMAQDLGVVIPLVRVRDNVMLDSHTYVIRLRGAEAGRGRLLPDHYLAMATGVETETVEGIETTEPAFGLPALWIPADSRERAELAGYTVVDPASVLATHLSELLRQNAHRLLTRQDVRQLLDGLRQVAPALVDELQQHLGLGEIQKVLQNLLREGVAIRDLVTIGEALADQAPVTRDTDLLTEFVRHRLAAQISESLPVRDGRLRVLALDPAAEQVIRDALQQTPAGGPPAVPADWLGRLLRAAQAEVRRVAAQGVEPVVLCAPVIRLHLYRLLEAAVPQLVVVSYNELVPHLQVETVGVIRP</sequence>
<keyword evidence="8" id="KW-0966">Cell projection</keyword>
<reference evidence="8 9" key="1">
    <citation type="submission" date="2023-08" db="EMBL/GenBank/DDBJ databases">
        <title>Genome sequence of Thermaerobacter compostii strain Ins1, a spore-forming filamentous bacterium isolated from a deep geothermal reservoir.</title>
        <authorList>
            <person name="Bregnard D."/>
            <person name="Gonzalez D."/>
            <person name="Junier P."/>
        </authorList>
    </citation>
    <scope>NUCLEOTIDE SEQUENCE [LARGE SCALE GENOMIC DNA]</scope>
    <source>
        <strain evidence="8 9">Ins1</strain>
    </source>
</reference>
<protein>
    <recommendedName>
        <fullName evidence="7">Flagellar biosynthesis protein FlhA</fullName>
    </recommendedName>
</protein>
<keyword evidence="8" id="KW-0969">Cilium</keyword>
<dbReference type="Gene3D" id="3.40.50.12790">
    <property type="entry name" value="FHIPEP family, domain 4"/>
    <property type="match status" value="1"/>
</dbReference>
<dbReference type="Pfam" id="PF00771">
    <property type="entry name" value="FHIPEP"/>
    <property type="match status" value="1"/>
</dbReference>
<organism evidence="8 9">
    <name type="scientific">Thermaerobacter composti</name>
    <dbReference type="NCBI Taxonomy" id="554949"/>
    <lineage>
        <taxon>Bacteria</taxon>
        <taxon>Bacillati</taxon>
        <taxon>Bacillota</taxon>
        <taxon>Clostridia</taxon>
        <taxon>Eubacteriales</taxon>
        <taxon>Clostridiales Family XVII. Incertae Sedis</taxon>
        <taxon>Thermaerobacter</taxon>
    </lineage>
</organism>
<keyword evidence="7" id="KW-0653">Protein transport</keyword>
<keyword evidence="7" id="KW-1006">Bacterial flagellum protein export</keyword>
<dbReference type="PANTHER" id="PTHR30161">
    <property type="entry name" value="FLAGELLAR EXPORT PROTEIN, MEMBRANE FLHA SUBUNIT-RELATED"/>
    <property type="match status" value="1"/>
</dbReference>
<evidence type="ECO:0000256" key="6">
    <source>
        <dbReference type="ARBA" id="ARBA00023136"/>
    </source>
</evidence>
<evidence type="ECO:0000256" key="7">
    <source>
        <dbReference type="RuleBase" id="RU364093"/>
    </source>
</evidence>
<keyword evidence="6 7" id="KW-0472">Membrane</keyword>
<feature type="transmembrane region" description="Helical" evidence="7">
    <location>
        <begin position="20"/>
        <end position="41"/>
    </location>
</feature>
<comment type="similarity">
    <text evidence="2 7">Belongs to the FHIPEP (flagella/HR/invasion proteins export pore) family.</text>
</comment>
<dbReference type="RefSeq" id="WP_318751401.1">
    <property type="nucleotide sequence ID" value="NZ_CP132508.1"/>
</dbReference>
<gene>
    <name evidence="7 8" type="primary">flhA</name>
    <name evidence="8" type="ORF">Q5761_04890</name>
</gene>
<accession>A0ABZ0QTY9</accession>
<keyword evidence="5 7" id="KW-1133">Transmembrane helix</keyword>
<proteinExistence type="inferred from homology"/>
<dbReference type="InterPro" id="IPR025505">
    <property type="entry name" value="FHIPEP_CS"/>
</dbReference>
<keyword evidence="8" id="KW-0282">Flagellum</keyword>
<dbReference type="InterPro" id="IPR001712">
    <property type="entry name" value="T3SS_FHIPEP"/>
</dbReference>
<keyword evidence="4 7" id="KW-0812">Transmembrane</keyword>
<keyword evidence="7" id="KW-1005">Bacterial flagellum biogenesis</keyword>
<dbReference type="PIRSF" id="PIRSF005419">
    <property type="entry name" value="FlhA"/>
    <property type="match status" value="1"/>
</dbReference>
<dbReference type="InterPro" id="IPR006301">
    <property type="entry name" value="FlhA"/>
</dbReference>
<feature type="transmembrane region" description="Helical" evidence="7">
    <location>
        <begin position="48"/>
        <end position="69"/>
    </location>
</feature>